<reference evidence="2" key="1">
    <citation type="submission" date="2020-12" db="EMBL/GenBank/DDBJ databases">
        <title>WGS assembly of Carya illinoinensis cv. Pawnee.</title>
        <authorList>
            <person name="Platts A."/>
            <person name="Shu S."/>
            <person name="Wright S."/>
            <person name="Barry K."/>
            <person name="Edger P."/>
            <person name="Pires J.C."/>
            <person name="Schmutz J."/>
        </authorList>
    </citation>
    <scope>NUCLEOTIDE SEQUENCE</scope>
    <source>
        <tissue evidence="2">Leaf</tissue>
    </source>
</reference>
<feature type="region of interest" description="Disordered" evidence="1">
    <location>
        <begin position="1298"/>
        <end position="1329"/>
    </location>
</feature>
<gene>
    <name evidence="2" type="ORF">CIPAW_07G205800</name>
</gene>
<proteinExistence type="predicted"/>
<dbReference type="PANTHER" id="PTHR35504">
    <property type="entry name" value="PROTEIN EMBRYONIC FLOWER 1"/>
    <property type="match status" value="1"/>
</dbReference>
<feature type="region of interest" description="Disordered" evidence="1">
    <location>
        <begin position="403"/>
        <end position="432"/>
    </location>
</feature>
<evidence type="ECO:0000256" key="1">
    <source>
        <dbReference type="SAM" id="MobiDB-lite"/>
    </source>
</evidence>
<evidence type="ECO:0000313" key="3">
    <source>
        <dbReference type="Proteomes" id="UP000811609"/>
    </source>
</evidence>
<dbReference type="PANTHER" id="PTHR35504:SF1">
    <property type="entry name" value="PROTEIN EMBRYONIC FLOWER 1"/>
    <property type="match status" value="1"/>
</dbReference>
<feature type="region of interest" description="Disordered" evidence="1">
    <location>
        <begin position="1173"/>
        <end position="1218"/>
    </location>
</feature>
<dbReference type="GO" id="GO:0048367">
    <property type="term" value="P:shoot system development"/>
    <property type="evidence" value="ECO:0007669"/>
    <property type="project" value="InterPro"/>
</dbReference>
<feature type="compositionally biased region" description="Polar residues" evidence="1">
    <location>
        <begin position="1177"/>
        <end position="1186"/>
    </location>
</feature>
<evidence type="ECO:0000313" key="2">
    <source>
        <dbReference type="EMBL" id="KAG6649341.1"/>
    </source>
</evidence>
<comment type="caution">
    <text evidence="2">The sequence shown here is derived from an EMBL/GenBank/DDBJ whole genome shotgun (WGS) entry which is preliminary data.</text>
</comment>
<accession>A0A8T1Q4U4</accession>
<dbReference type="Proteomes" id="UP000811609">
    <property type="component" value="Chromosome 7"/>
</dbReference>
<feature type="compositionally biased region" description="Basic residues" evidence="1">
    <location>
        <begin position="1311"/>
        <end position="1321"/>
    </location>
</feature>
<dbReference type="EMBL" id="CM031815">
    <property type="protein sequence ID" value="KAG6649341.1"/>
    <property type="molecule type" value="Genomic_DNA"/>
</dbReference>
<dbReference type="GO" id="GO:0009910">
    <property type="term" value="P:negative regulation of flower development"/>
    <property type="evidence" value="ECO:0007669"/>
    <property type="project" value="InterPro"/>
</dbReference>
<sequence>MERSIVEEENLYKSNSNTVLSKAEGSFIQIDSISIDLGTAKDNSDAGKCEHFSIRGYVSEIRKKDWKICCPFSLEVDQTESEEQTSFLPPLEVPKFRWWHCQNCLNKVAARAAAKDYGKLFNSCGTKCGSNSNCSHVASAAMLLPGFQQAPKPVLGGKTSVVANTSTKPSNDNHLLLCSDKKQKKVEVVHGTIIGHDIGSEENLNQEILKLTSAAPEVNSSVIQERHTNDTVALKLKCNGSIEFDDPGSGSHEVSDWNLKCMIKDSAKHYQTGTQNSPDDQHIKVTKAYQTLGLGSMVTEAPTVVKAHTTVHSSRELDEFSYESSESVEIMVDDDPLDHHLDKSCSLHRRKTRKHRLLTDLLGENGDAKSGLIDADNFPSNRTPEAFERLDMLSVPQGLVAIQGNTKRGSSQTTKRKLPQDEEWRPPEIPSPNYLHKKVQIWKGDSETTDATVGNESQEAIAGMGLKTDLKSHSSKGIKHRSPTIAKKKNKKIQVVDACVSLAPPQVTVQKEIQDKIQHTSDRNATGNVSFGLTHNAFKSRQMDPFPFPALRMERKPNLCHKKNKSSQADGGQASLFPWNDGVLKNDSISRGNVDIMQTGSVTNLFQSTQDSLAEKELRLSLNSFSATPRFDKEFIPRVEGGLSSFPSWQEVSPKVDQVMRKNLEVNNFRDQRVPSKSPPATFSGKGVNCEVSNEMTAFKMPFLNEMQNCLSQVEDRGCSRIHQRGQTFCKDIWDHRHLKKSLKMARPYILGNNCSGASNIDKAHKAKEYTAVGEKNSDQKADKVSEQGPLDDIPMEIVELLTKMNRNSHERCLPDAENKKGLLEITSDAINSQMTDCTNTYGNDELRLLEITRKQKYQARNGRNGIITTGQNVGTTKQKPFDFFSHMDRNHLNASQLDQTPTPPIGFRTFAQCQKKPSSGVQSSVTDPSRHSSGQNCNWNAAMVGHGPSHATLQALGGCNTHQTAAQQNETAVHLWPTMITNQSPFGYNLPQKGVAQSTNIDMLSQCPDSLHKGGMNFKHDLKCFNLNATGLEKHNISCGSETFSRNNAEYPLACKLNGMGHPQSLMGSLDLYSNETIPAMHLLSLMDAGMRSGPTFNMGGTPKFPKGPSFPHDPKSKELPRMEIGGYKTLDSMKQPPSVYCSKSHFSEKAHGCFHCIPTVAASASNFQEEKGFQRGSNLTSQVGLKSRERDRKKSSNSATQGRGRRPEKFVFPTGSLGTNHGAIPVHSMQKRLLDASDSTVFALQHHGMDNSTQHPKSSSLSEICSINRNPADFIMPGAGNTYMIRGEDLKLRKVTPSQSRRSIIKSDGRKRHRNLKHTTVKERVHH</sequence>
<evidence type="ECO:0008006" key="4">
    <source>
        <dbReference type="Google" id="ProtNLM"/>
    </source>
</evidence>
<dbReference type="GO" id="GO:0045892">
    <property type="term" value="P:negative regulation of DNA-templated transcription"/>
    <property type="evidence" value="ECO:0007669"/>
    <property type="project" value="InterPro"/>
</dbReference>
<feature type="compositionally biased region" description="Polar residues" evidence="1">
    <location>
        <begin position="403"/>
        <end position="413"/>
    </location>
</feature>
<name>A0A8T1Q4U4_CARIL</name>
<organism evidence="2 3">
    <name type="scientific">Carya illinoinensis</name>
    <name type="common">Pecan</name>
    <dbReference type="NCBI Taxonomy" id="32201"/>
    <lineage>
        <taxon>Eukaryota</taxon>
        <taxon>Viridiplantae</taxon>
        <taxon>Streptophyta</taxon>
        <taxon>Embryophyta</taxon>
        <taxon>Tracheophyta</taxon>
        <taxon>Spermatophyta</taxon>
        <taxon>Magnoliopsida</taxon>
        <taxon>eudicotyledons</taxon>
        <taxon>Gunneridae</taxon>
        <taxon>Pentapetalae</taxon>
        <taxon>rosids</taxon>
        <taxon>fabids</taxon>
        <taxon>Fagales</taxon>
        <taxon>Juglandaceae</taxon>
        <taxon>Carya</taxon>
    </lineage>
</organism>
<protein>
    <recommendedName>
        <fullName evidence="4">Protein EMBRYONIC FLOWER 1</fullName>
    </recommendedName>
</protein>
<dbReference type="InterPro" id="IPR034583">
    <property type="entry name" value="EMF1"/>
</dbReference>
<keyword evidence="3" id="KW-1185">Reference proteome</keyword>